<evidence type="ECO:0000256" key="1">
    <source>
        <dbReference type="ARBA" id="ARBA00004514"/>
    </source>
</evidence>
<keyword evidence="4 5" id="KW-0863">Zinc-finger</keyword>
<evidence type="ECO:0000256" key="4">
    <source>
        <dbReference type="PROSITE-ProRule" id="PRU00175"/>
    </source>
</evidence>
<evidence type="ECO:0000313" key="8">
    <source>
        <dbReference type="EMBL" id="KAK7242906.1"/>
    </source>
</evidence>
<keyword evidence="5" id="KW-0808">Transferase</keyword>
<dbReference type="PROSITE" id="PS50089">
    <property type="entry name" value="ZF_RING_2"/>
    <property type="match status" value="1"/>
</dbReference>
<feature type="region of interest" description="Disordered" evidence="6">
    <location>
        <begin position="79"/>
        <end position="102"/>
    </location>
</feature>
<dbReference type="InterPro" id="IPR039804">
    <property type="entry name" value="RING-CH-C4HC3_LTN1"/>
</dbReference>
<dbReference type="InterPro" id="IPR001841">
    <property type="entry name" value="Znf_RING"/>
</dbReference>
<comment type="subunit">
    <text evidence="5">Component of the ribosome quality control complex (RQC).</text>
</comment>
<dbReference type="InterPro" id="IPR039795">
    <property type="entry name" value="LTN1/Rkr1"/>
</dbReference>
<gene>
    <name evidence="8" type="ORF">SO694_00127045</name>
</gene>
<comment type="pathway">
    <text evidence="5">Protein modification; protein ubiquitination.</text>
</comment>
<keyword evidence="9" id="KW-1185">Reference proteome</keyword>
<evidence type="ECO:0000256" key="2">
    <source>
        <dbReference type="ARBA" id="ARBA00007997"/>
    </source>
</evidence>
<feature type="region of interest" description="Disordered" evidence="6">
    <location>
        <begin position="1123"/>
        <end position="1151"/>
    </location>
</feature>
<dbReference type="Proteomes" id="UP001363151">
    <property type="component" value="Unassembled WGS sequence"/>
</dbReference>
<dbReference type="Gene3D" id="3.30.40.10">
    <property type="entry name" value="Zinc/RING finger domain, C3HC4 (zinc finger)"/>
    <property type="match status" value="1"/>
</dbReference>
<name>A0ABR1G314_AURAN</name>
<dbReference type="PANTHER" id="PTHR12389:SF0">
    <property type="entry name" value="E3 UBIQUITIN-PROTEIN LIGASE LISTERIN"/>
    <property type="match status" value="1"/>
</dbReference>
<accession>A0ABR1G314</accession>
<feature type="region of interest" description="Disordered" evidence="6">
    <location>
        <begin position="527"/>
        <end position="548"/>
    </location>
</feature>
<evidence type="ECO:0000256" key="6">
    <source>
        <dbReference type="SAM" id="MobiDB-lite"/>
    </source>
</evidence>
<comment type="similarity">
    <text evidence="2 5">Belongs to the LTN1 family.</text>
</comment>
<reference evidence="8 9" key="1">
    <citation type="submission" date="2024-03" db="EMBL/GenBank/DDBJ databases">
        <title>Aureococcus anophagefferens CCMP1851 and Kratosvirus quantuckense: Draft genome of a second virus-susceptible host strain in the model system.</title>
        <authorList>
            <person name="Chase E."/>
            <person name="Truchon A.R."/>
            <person name="Schepens W."/>
            <person name="Wilhelm S.W."/>
        </authorList>
    </citation>
    <scope>NUCLEOTIDE SEQUENCE [LARGE SCALE GENOMIC DNA]</scope>
    <source>
        <strain evidence="8 9">CCMP1851</strain>
    </source>
</reference>
<comment type="caution">
    <text evidence="8">The sequence shown here is derived from an EMBL/GenBank/DDBJ whole genome shotgun (WGS) entry which is preliminary data.</text>
</comment>
<comment type="subcellular location">
    <subcellularLocation>
        <location evidence="1">Cytoplasm</location>
        <location evidence="1">Cytosol</location>
    </subcellularLocation>
</comment>
<dbReference type="InterPro" id="IPR013083">
    <property type="entry name" value="Znf_RING/FYVE/PHD"/>
</dbReference>
<evidence type="ECO:0000256" key="5">
    <source>
        <dbReference type="RuleBase" id="RU367090"/>
    </source>
</evidence>
<dbReference type="Pfam" id="PF23009">
    <property type="entry name" value="UBC_like"/>
    <property type="match status" value="1"/>
</dbReference>
<organism evidence="8 9">
    <name type="scientific">Aureococcus anophagefferens</name>
    <name type="common">Harmful bloom alga</name>
    <dbReference type="NCBI Taxonomy" id="44056"/>
    <lineage>
        <taxon>Eukaryota</taxon>
        <taxon>Sar</taxon>
        <taxon>Stramenopiles</taxon>
        <taxon>Ochrophyta</taxon>
        <taxon>Pelagophyceae</taxon>
        <taxon>Pelagomonadales</taxon>
        <taxon>Pelagomonadaceae</taxon>
        <taxon>Aureococcus</taxon>
    </lineage>
</organism>
<evidence type="ECO:0000313" key="9">
    <source>
        <dbReference type="Proteomes" id="UP001363151"/>
    </source>
</evidence>
<dbReference type="SUPFAM" id="SSF57850">
    <property type="entry name" value="RING/U-box"/>
    <property type="match status" value="1"/>
</dbReference>
<dbReference type="CDD" id="cd16491">
    <property type="entry name" value="RING-CH-C4HC3_LTN1"/>
    <property type="match status" value="1"/>
</dbReference>
<keyword evidence="5" id="KW-0862">Zinc</keyword>
<dbReference type="InterPro" id="IPR054478">
    <property type="entry name" value="LTN1_UBC"/>
</dbReference>
<keyword evidence="5" id="KW-0833">Ubl conjugation pathway</keyword>
<evidence type="ECO:0000259" key="7">
    <source>
        <dbReference type="PROSITE" id="PS50089"/>
    </source>
</evidence>
<protein>
    <recommendedName>
        <fullName evidence="3 5">E3 ubiquitin-protein ligase listerin</fullName>
        <ecNumber evidence="5">2.3.2.27</ecNumber>
    </recommendedName>
    <alternativeName>
        <fullName evidence="5">RING-type E3 ubiquitin transferase listerin</fullName>
    </alternativeName>
</protein>
<dbReference type="EC" id="2.3.2.27" evidence="5"/>
<dbReference type="PANTHER" id="PTHR12389">
    <property type="entry name" value="ZINC FINGER PROTEIN 294"/>
    <property type="match status" value="1"/>
</dbReference>
<feature type="domain" description="RING-type" evidence="7">
    <location>
        <begin position="1068"/>
        <end position="1115"/>
    </location>
</feature>
<comment type="function">
    <text evidence="5">E3 ubiquitin-protein ligase. Component of the ribosome quality control complex (RQC), a ribosome-associated complex that mediates ubiquitination and extraction of incompletely synthesized nascent chains for proteasomal degradation.</text>
</comment>
<proteinExistence type="inferred from homology"/>
<evidence type="ECO:0000256" key="3">
    <source>
        <dbReference type="ARBA" id="ARBA00017157"/>
    </source>
</evidence>
<keyword evidence="5" id="KW-0479">Metal-binding</keyword>
<comment type="catalytic activity">
    <reaction evidence="5">
        <text>S-ubiquitinyl-[E2 ubiquitin-conjugating enzyme]-L-cysteine + [acceptor protein]-L-lysine = [E2 ubiquitin-conjugating enzyme]-L-cysteine + N(6)-ubiquitinyl-[acceptor protein]-L-lysine.</text>
        <dbReference type="EC" id="2.3.2.27"/>
    </reaction>
</comment>
<sequence>MSFVGFAAFEAEDATLAAATTRRAFAGKDDELCRACKSCGKKDATTRLRGLASLAERASSVDARELALVAAWWAESGVARPPWPTTTRRPARRGEGPRGLRGRRRALRRFEGELTGPWWAATADGAPEVARGGRPAWRAAFAPAARWRWARNRAAILDFLGAALASDDDAARSRALGAAGKLRGSRPGRRTRARATGGKRAGGALALLAKDAEEPSNAAALWEALAAVAAVERCVDEAAAKAAKSGSLEGRLAKAAGKAAKDRQVARAVAERAPAVARAAPRLAEALAAALRDACVAADHASAGSLARAAAIEPAPRRSSPSAGAKTPPKASLIAAVAAAAAAMDPAALAAAFGGAFGDGAAAGSVVAARRAEAAAALAAALVAPAADARATGFLAALAAAAGLAAAAAAAAPAAAGGVGADAKLLPAPSRSPRRGAAPTAARHSAKAAAADLSRPLAYALGDAGARWDELWRGACHGDALVSAAARAPAGLATGARSRACGVGWRRRTTAQRVYYARSLSGEAAREKQTVGTRLRASGPAATPAARPYCAADGDGGAAGARARSGRRGARVGRRAAASRWLAASAVARLPGPAAPPSTDLRVAAAQVAAAAPSPAAAAAASGGAAAEGGAAPGAARWLEAALGGGALDLGHGPTVKRLVDVCFGAGAAPPRPGGDARRARRARALRCGAAALRRSEVAAKSADAAVAALLVAAAARFAAKDAPPYLRRRRAPPSSRASPRDGRKVAAVDVGDLAPVVALFDDGDHGAAALELACEASRFKAAGATPARAAAADDGASDADALAALVPAALANAAPASEHGALYALLATARRSAWRRGGVAGRFAVGAAAKLGAGGRVGDALEVATSLAGPHLPALRRRGLDASKSGPNVRLAPFASAHAGVDGDALLGCFALERLCAVLPGAARDWAGACRPRDADAARRLLEDALRCAVVDAELAAVAAVFGQSGPAQASAHAESSLKVAVSRRGRSVTSSYTRDECVIEMTLKYDAAYPLRALAVDFGSHQGIEEKTARRWALQLRASASLKSTHAAVLGWRENVDLEFDGVEPCPICYGVLHPKSKRLPHLECRQCHNKFHASCLAHWFSTSHKHLCVVCQTEFVAVKSTKKDPKRDAPPPPPAAPAAPLYDDNELD</sequence>
<dbReference type="EMBL" id="JBBJCI010000132">
    <property type="protein sequence ID" value="KAK7242906.1"/>
    <property type="molecule type" value="Genomic_DNA"/>
</dbReference>